<keyword evidence="2" id="KW-1185">Reference proteome</keyword>
<proteinExistence type="predicted"/>
<accession>A0ACC1NX14</accession>
<gene>
    <name evidence="1" type="ORF">NQ176_g766</name>
</gene>
<organism evidence="1 2">
    <name type="scientific">Zarea fungicola</name>
    <dbReference type="NCBI Taxonomy" id="93591"/>
    <lineage>
        <taxon>Eukaryota</taxon>
        <taxon>Fungi</taxon>
        <taxon>Dikarya</taxon>
        <taxon>Ascomycota</taxon>
        <taxon>Pezizomycotina</taxon>
        <taxon>Sordariomycetes</taxon>
        <taxon>Hypocreomycetidae</taxon>
        <taxon>Hypocreales</taxon>
        <taxon>Cordycipitaceae</taxon>
        <taxon>Zarea</taxon>
    </lineage>
</organism>
<name>A0ACC1NX14_9HYPO</name>
<dbReference type="EMBL" id="JANJQO010000034">
    <property type="protein sequence ID" value="KAJ2983333.1"/>
    <property type="molecule type" value="Genomic_DNA"/>
</dbReference>
<dbReference type="Proteomes" id="UP001143910">
    <property type="component" value="Unassembled WGS sequence"/>
</dbReference>
<reference evidence="1" key="1">
    <citation type="submission" date="2022-08" db="EMBL/GenBank/DDBJ databases">
        <title>Genome Sequence of Lecanicillium fungicola.</title>
        <authorList>
            <person name="Buettner E."/>
        </authorList>
    </citation>
    <scope>NUCLEOTIDE SEQUENCE</scope>
    <source>
        <strain evidence="1">Babe33</strain>
    </source>
</reference>
<comment type="caution">
    <text evidence="1">The sequence shown here is derived from an EMBL/GenBank/DDBJ whole genome shotgun (WGS) entry which is preliminary data.</text>
</comment>
<protein>
    <submittedName>
        <fullName evidence="1">Uncharacterized protein</fullName>
    </submittedName>
</protein>
<evidence type="ECO:0000313" key="2">
    <source>
        <dbReference type="Proteomes" id="UP001143910"/>
    </source>
</evidence>
<evidence type="ECO:0000313" key="1">
    <source>
        <dbReference type="EMBL" id="KAJ2983333.1"/>
    </source>
</evidence>
<sequence>MRSREGLTIDVVARALRKSVLNPLLIIPLWAALSWRPTIVALIPETTNGSVKFHVVAAVFTLLGIILETNDYLTTQFHNNWSRPSRWNWDREIVLITGGSSGIGQSLCQLLLQRNPKIRLVIADVVPLSWKPPERSRVHFYQCDLSDTTEIKALCNKIRQEVGHPSVVVNNAGLCRGFTVCDGTYADVELTIRTNLLAPFLLVKEFLPNMVENNHGHVISISSMSAFIPPAGVADYAATKAGLIALHEALQLELRNANNALRVRLSLAVLSFVKTPLFKGETRQSNFWTPVMDVDTVGEQLVDTLYSGYGRTIFLPGIMRYIACLKGGPEWLWAVVRGTTKGLAVDFKGRQKIDARTGKLQ</sequence>